<gene>
    <name evidence="2" type="ORF">LIER_36387</name>
</gene>
<feature type="domain" description="Reverse transcriptase Ty1/copia-type" evidence="1">
    <location>
        <begin position="1"/>
        <end position="36"/>
    </location>
</feature>
<organism evidence="2 3">
    <name type="scientific">Lithospermum erythrorhizon</name>
    <name type="common">Purple gromwell</name>
    <name type="synonym">Lithospermum officinale var. erythrorhizon</name>
    <dbReference type="NCBI Taxonomy" id="34254"/>
    <lineage>
        <taxon>Eukaryota</taxon>
        <taxon>Viridiplantae</taxon>
        <taxon>Streptophyta</taxon>
        <taxon>Embryophyta</taxon>
        <taxon>Tracheophyta</taxon>
        <taxon>Spermatophyta</taxon>
        <taxon>Magnoliopsida</taxon>
        <taxon>eudicotyledons</taxon>
        <taxon>Gunneridae</taxon>
        <taxon>Pentapetalae</taxon>
        <taxon>asterids</taxon>
        <taxon>lamiids</taxon>
        <taxon>Boraginales</taxon>
        <taxon>Boraginaceae</taxon>
        <taxon>Boraginoideae</taxon>
        <taxon>Lithospermeae</taxon>
        <taxon>Lithospermum</taxon>
    </lineage>
</organism>
<reference evidence="2 3" key="1">
    <citation type="submission" date="2024-01" db="EMBL/GenBank/DDBJ databases">
        <title>The complete chloroplast genome sequence of Lithospermum erythrorhizon: insights into the phylogenetic relationship among Boraginaceae species and the maternal lineages of purple gromwells.</title>
        <authorList>
            <person name="Okada T."/>
            <person name="Watanabe K."/>
        </authorList>
    </citation>
    <scope>NUCLEOTIDE SEQUENCE [LARGE SCALE GENOMIC DNA]</scope>
</reference>
<evidence type="ECO:0000259" key="1">
    <source>
        <dbReference type="Pfam" id="PF07727"/>
    </source>
</evidence>
<keyword evidence="3" id="KW-1185">Reference proteome</keyword>
<dbReference type="Pfam" id="PF07727">
    <property type="entry name" value="RVT_2"/>
    <property type="match status" value="1"/>
</dbReference>
<proteinExistence type="predicted"/>
<sequence length="97" mass="11046">MIQPPGFEQGTNQVCKLKKSLYGLKQSPWTWEQYSRNKEHEENSSKTIRGQRLGDVKIFLGMKIARSKQGISVSQRKYTLDLLKETGMLGCKASSTH</sequence>
<dbReference type="AlphaFoldDB" id="A0AAV3P560"/>
<accession>A0AAV3P560</accession>
<dbReference type="InterPro" id="IPR013103">
    <property type="entry name" value="RVT_2"/>
</dbReference>
<dbReference type="EMBL" id="BAABME010016638">
    <property type="protein sequence ID" value="GAA0146804.1"/>
    <property type="molecule type" value="Genomic_DNA"/>
</dbReference>
<comment type="caution">
    <text evidence="2">The sequence shown here is derived from an EMBL/GenBank/DDBJ whole genome shotgun (WGS) entry which is preliminary data.</text>
</comment>
<protein>
    <recommendedName>
        <fullName evidence="1">Reverse transcriptase Ty1/copia-type domain-containing protein</fullName>
    </recommendedName>
</protein>
<name>A0AAV3P560_LITER</name>
<evidence type="ECO:0000313" key="3">
    <source>
        <dbReference type="Proteomes" id="UP001454036"/>
    </source>
</evidence>
<evidence type="ECO:0000313" key="2">
    <source>
        <dbReference type="EMBL" id="GAA0146804.1"/>
    </source>
</evidence>
<dbReference type="Proteomes" id="UP001454036">
    <property type="component" value="Unassembled WGS sequence"/>
</dbReference>